<dbReference type="RefSeq" id="WP_141769839.1">
    <property type="nucleotide sequence ID" value="NZ_FMYM01000003.1"/>
</dbReference>
<dbReference type="Proteomes" id="UP000242662">
    <property type="component" value="Unassembled WGS sequence"/>
</dbReference>
<evidence type="ECO:0000313" key="1">
    <source>
        <dbReference type="EMBL" id="SDB91444.1"/>
    </source>
</evidence>
<dbReference type="Pfam" id="PF22871">
    <property type="entry name" value="AimR"/>
    <property type="match status" value="1"/>
</dbReference>
<name>A0A1G6HBC6_9BACI</name>
<gene>
    <name evidence="1" type="ORF">SAMN05421737_103136</name>
</gene>
<dbReference type="EMBL" id="FMYM01000003">
    <property type="protein sequence ID" value="SDB91444.1"/>
    <property type="molecule type" value="Genomic_DNA"/>
</dbReference>
<sequence length="384" mass="44588">MQTYRERWRENFAQYRNGMVPEQMSTDTKNYLRKIGLWEKESAWTNQAMRDLALSRDEHGQTVLAFEQVTFAVRTFASNRLILLMNEYVLALQTTEHIRDAFEYAVQYRQIDLLEELTKWGEERDSLKEWALVYQLLLDVLNERITHEETIDQARDLIGSVTDPLLKVRLELLEIAAHLKLGRHAKAAYLSETVPKKLASVKDGFAKRVVESWAEFQIAYDLLYNQGKSEEAERHVVQSVINGATPETMLAYCYHLLSYAALLRPARPGSDKLEPSSLSIQYMQRAIFYAEETGLKDYSQCLQTRDLPFVWNVNSERFDIEGIDVYEQVHQYIVRGECEKALQLIEEIELTKNVDAFLVFYKGKATKSVSLLAQAMRRLHKKIG</sequence>
<keyword evidence="2" id="KW-1185">Reference proteome</keyword>
<reference evidence="2" key="1">
    <citation type="submission" date="2016-09" db="EMBL/GenBank/DDBJ databases">
        <authorList>
            <person name="Varghese N."/>
            <person name="Submissions S."/>
        </authorList>
    </citation>
    <scope>NUCLEOTIDE SEQUENCE [LARGE SCALE GENOMIC DNA]</scope>
    <source>
        <strain evidence="2">25nlg</strain>
    </source>
</reference>
<accession>A0A1G6HBC6</accession>
<dbReference type="STRING" id="1464122.SAMN05421737_103136"/>
<proteinExistence type="predicted"/>
<dbReference type="OrthoDB" id="2942564at2"/>
<dbReference type="NCBIfam" id="NF038310">
    <property type="entry name" value="lysogeny_AimR"/>
    <property type="match status" value="1"/>
</dbReference>
<protein>
    <submittedName>
        <fullName evidence="1">Uncharacterized protein</fullName>
    </submittedName>
</protein>
<dbReference type="InterPro" id="IPR047705">
    <property type="entry name" value="AimR-like"/>
</dbReference>
<evidence type="ECO:0000313" key="2">
    <source>
        <dbReference type="Proteomes" id="UP000242662"/>
    </source>
</evidence>
<dbReference type="AlphaFoldDB" id="A0A1G6HBC6"/>
<organism evidence="1 2">
    <name type="scientific">Shouchella lonarensis</name>
    <dbReference type="NCBI Taxonomy" id="1464122"/>
    <lineage>
        <taxon>Bacteria</taxon>
        <taxon>Bacillati</taxon>
        <taxon>Bacillota</taxon>
        <taxon>Bacilli</taxon>
        <taxon>Bacillales</taxon>
        <taxon>Bacillaceae</taxon>
        <taxon>Shouchella</taxon>
    </lineage>
</organism>